<name>A0A517QM88_9PLAN</name>
<keyword evidence="7" id="KW-1185">Reference proteome</keyword>
<evidence type="ECO:0000256" key="4">
    <source>
        <dbReference type="ARBA" id="ARBA00038388"/>
    </source>
</evidence>
<gene>
    <name evidence="6" type="primary">lolD_4</name>
    <name evidence="6" type="ORF">Mal48_19970</name>
</gene>
<dbReference type="PANTHER" id="PTHR42798:SF7">
    <property type="entry name" value="ALPHA-D-RIBOSE 1-METHYLPHOSPHONATE 5-TRIPHOSPHATE SYNTHASE SUBUNIT PHNL"/>
    <property type="match status" value="1"/>
</dbReference>
<dbReference type="GO" id="GO:0005524">
    <property type="term" value="F:ATP binding"/>
    <property type="evidence" value="ECO:0007669"/>
    <property type="project" value="UniProtKB-KW"/>
</dbReference>
<dbReference type="EMBL" id="CP036267">
    <property type="protein sequence ID" value="QDT32750.1"/>
    <property type="molecule type" value="Genomic_DNA"/>
</dbReference>
<dbReference type="Gene3D" id="3.40.50.300">
    <property type="entry name" value="P-loop containing nucleotide triphosphate hydrolases"/>
    <property type="match status" value="1"/>
</dbReference>
<evidence type="ECO:0000256" key="1">
    <source>
        <dbReference type="ARBA" id="ARBA00022448"/>
    </source>
</evidence>
<dbReference type="InterPro" id="IPR027417">
    <property type="entry name" value="P-loop_NTPase"/>
</dbReference>
<dbReference type="PROSITE" id="PS50893">
    <property type="entry name" value="ABC_TRANSPORTER_2"/>
    <property type="match status" value="1"/>
</dbReference>
<evidence type="ECO:0000259" key="5">
    <source>
        <dbReference type="PROSITE" id="PS50893"/>
    </source>
</evidence>
<feature type="domain" description="ABC transporter" evidence="5">
    <location>
        <begin position="14"/>
        <end position="238"/>
    </location>
</feature>
<accession>A0A517QM88</accession>
<evidence type="ECO:0000256" key="3">
    <source>
        <dbReference type="ARBA" id="ARBA00022840"/>
    </source>
</evidence>
<keyword evidence="1" id="KW-0813">Transport</keyword>
<sequence length="238" mass="26448">MDDNSSNETQSRLVEVKNLTKTYHRSKVETPVLRNISCEIDKGEFVFIVGPSGSGKSTLLYLLGGLDQPTSGQILIENKPLSTLSATGLDSLRREDIGFIFQSFNLLKTLNCLDNVLAPFIPTGQAGTKRAEAIALLERVGLGERIHHRPNELSGGEQQRVAIARAILKKPKLILADEPTGELDTETGHEVFEILRELNKDLKTTIVTVTHDHRYIYEGDRILKMQDGKFLNSNSSQH</sequence>
<keyword evidence="3 6" id="KW-0067">ATP-binding</keyword>
<dbReference type="AlphaFoldDB" id="A0A517QM88"/>
<dbReference type="Proteomes" id="UP000315724">
    <property type="component" value="Chromosome"/>
</dbReference>
<dbReference type="InterPro" id="IPR003439">
    <property type="entry name" value="ABC_transporter-like_ATP-bd"/>
</dbReference>
<evidence type="ECO:0000256" key="2">
    <source>
        <dbReference type="ARBA" id="ARBA00022741"/>
    </source>
</evidence>
<dbReference type="PANTHER" id="PTHR42798">
    <property type="entry name" value="LIPOPROTEIN-RELEASING SYSTEM ATP-BINDING PROTEIN LOLD"/>
    <property type="match status" value="1"/>
</dbReference>
<dbReference type="KEGG" id="tpol:Mal48_19970"/>
<dbReference type="Pfam" id="PF00005">
    <property type="entry name" value="ABC_tran"/>
    <property type="match status" value="1"/>
</dbReference>
<dbReference type="GO" id="GO:0022857">
    <property type="term" value="F:transmembrane transporter activity"/>
    <property type="evidence" value="ECO:0007669"/>
    <property type="project" value="UniProtKB-ARBA"/>
</dbReference>
<keyword evidence="6" id="KW-0449">Lipoprotein</keyword>
<dbReference type="GO" id="GO:0016887">
    <property type="term" value="F:ATP hydrolysis activity"/>
    <property type="evidence" value="ECO:0007669"/>
    <property type="project" value="InterPro"/>
</dbReference>
<protein>
    <submittedName>
        <fullName evidence="6">Lipoprotein-releasing system ATP-binding protein LolD</fullName>
        <ecNumber evidence="6">3.6.3.-</ecNumber>
    </submittedName>
</protein>
<dbReference type="EC" id="3.6.3.-" evidence="6"/>
<keyword evidence="2" id="KW-0547">Nucleotide-binding</keyword>
<comment type="similarity">
    <text evidence="4">Belongs to the ABC transporter superfamily. Macrolide exporter (TC 3.A.1.122) family.</text>
</comment>
<dbReference type="PROSITE" id="PS00211">
    <property type="entry name" value="ABC_TRANSPORTER_1"/>
    <property type="match status" value="1"/>
</dbReference>
<dbReference type="GO" id="GO:0098796">
    <property type="term" value="C:membrane protein complex"/>
    <property type="evidence" value="ECO:0007669"/>
    <property type="project" value="UniProtKB-ARBA"/>
</dbReference>
<dbReference type="InterPro" id="IPR003593">
    <property type="entry name" value="AAA+_ATPase"/>
</dbReference>
<dbReference type="SUPFAM" id="SSF52540">
    <property type="entry name" value="P-loop containing nucleoside triphosphate hydrolases"/>
    <property type="match status" value="1"/>
</dbReference>
<proteinExistence type="inferred from homology"/>
<dbReference type="FunFam" id="3.40.50.300:FF:000032">
    <property type="entry name" value="Export ABC transporter ATP-binding protein"/>
    <property type="match status" value="1"/>
</dbReference>
<keyword evidence="6" id="KW-0378">Hydrolase</keyword>
<evidence type="ECO:0000313" key="7">
    <source>
        <dbReference type="Proteomes" id="UP000315724"/>
    </source>
</evidence>
<dbReference type="CDD" id="cd03255">
    <property type="entry name" value="ABC_MJ0796_LolCDE_FtsE"/>
    <property type="match status" value="1"/>
</dbReference>
<dbReference type="InterPro" id="IPR017871">
    <property type="entry name" value="ABC_transporter-like_CS"/>
</dbReference>
<organism evidence="6 7">
    <name type="scientific">Thalassoglobus polymorphus</name>
    <dbReference type="NCBI Taxonomy" id="2527994"/>
    <lineage>
        <taxon>Bacteria</taxon>
        <taxon>Pseudomonadati</taxon>
        <taxon>Planctomycetota</taxon>
        <taxon>Planctomycetia</taxon>
        <taxon>Planctomycetales</taxon>
        <taxon>Planctomycetaceae</taxon>
        <taxon>Thalassoglobus</taxon>
    </lineage>
</organism>
<reference evidence="6 7" key="1">
    <citation type="submission" date="2019-02" db="EMBL/GenBank/DDBJ databases">
        <title>Deep-cultivation of Planctomycetes and their phenomic and genomic characterization uncovers novel biology.</title>
        <authorList>
            <person name="Wiegand S."/>
            <person name="Jogler M."/>
            <person name="Boedeker C."/>
            <person name="Pinto D."/>
            <person name="Vollmers J."/>
            <person name="Rivas-Marin E."/>
            <person name="Kohn T."/>
            <person name="Peeters S.H."/>
            <person name="Heuer A."/>
            <person name="Rast P."/>
            <person name="Oberbeckmann S."/>
            <person name="Bunk B."/>
            <person name="Jeske O."/>
            <person name="Meyerdierks A."/>
            <person name="Storesund J.E."/>
            <person name="Kallscheuer N."/>
            <person name="Luecker S."/>
            <person name="Lage O.M."/>
            <person name="Pohl T."/>
            <person name="Merkel B.J."/>
            <person name="Hornburger P."/>
            <person name="Mueller R.-W."/>
            <person name="Bruemmer F."/>
            <person name="Labrenz M."/>
            <person name="Spormann A.M."/>
            <person name="Op den Camp H."/>
            <person name="Overmann J."/>
            <person name="Amann R."/>
            <person name="Jetten M.S.M."/>
            <person name="Mascher T."/>
            <person name="Medema M.H."/>
            <person name="Devos D.P."/>
            <person name="Kaster A.-K."/>
            <person name="Ovreas L."/>
            <person name="Rohde M."/>
            <person name="Galperin M.Y."/>
            <person name="Jogler C."/>
        </authorList>
    </citation>
    <scope>NUCLEOTIDE SEQUENCE [LARGE SCALE GENOMIC DNA]</scope>
    <source>
        <strain evidence="6 7">Mal48</strain>
    </source>
</reference>
<dbReference type="RefSeq" id="WP_231739968.1">
    <property type="nucleotide sequence ID" value="NZ_CP036267.1"/>
</dbReference>
<evidence type="ECO:0000313" key="6">
    <source>
        <dbReference type="EMBL" id="QDT32750.1"/>
    </source>
</evidence>
<dbReference type="SMART" id="SM00382">
    <property type="entry name" value="AAA"/>
    <property type="match status" value="1"/>
</dbReference>
<dbReference type="InterPro" id="IPR017911">
    <property type="entry name" value="MacB-like_ATP-bd"/>
</dbReference>